<sequence length="559" mass="61521">MKHQKKKKRSKACKKVGVGNGSLPCGNSNDGGESVVTALTEAFTSVSMEEATCAYKEANGDLNKAMEILGDMVERKEEDKITTCSSSSGNVGSSLDSSNSEVFVGGHSWQNSVQRKAKVKKLVAATGTVSTMIGKDYVRTTPKKSCSKLKGLHNETSSNEDVEQFLYSMLGEDSDLSIAVVRDVLCQCGYEVEKYNLVLSVLLLLQALSVLLELSASSNEKPKLSDCSANWKEEAVFLHSSDGLTDWTSDSTSHSSEGEVLDNVWFYGPPGRNSLKAPAGNSEHSSSSTVGNSGSVLPQDILESLFSMPTPKSAEHEPTTMNWKNVVKKMTSLGQRFGSCPNDIPPLQHTHGTGWHSFPVATKRRIFPGIFYLWICVSFSSFSPPRWAYSEGAEYQLFRETAKQHWESMRSHYQKAATAFSNGQKGHAAYLADQGRLHNRMAQEADAKASQDIFAARNKNIENMITIDLHGQHVKPAMRLLKLHLLFGAFVRSVRLFRVITGCGAHGVGKSKLKNSVVELLKKEHIEWTEENRGTLLIKLDGRMNFSFVDTADDDEDDN</sequence>
<dbReference type="Pfam" id="PF24767">
    <property type="entry name" value="UBA_At5g58720"/>
    <property type="match status" value="1"/>
</dbReference>
<dbReference type="PANTHER" id="PTHR47676:SF1">
    <property type="entry name" value="SMR DOMAIN-CONTAINING PROTEIN"/>
    <property type="match status" value="1"/>
</dbReference>
<dbReference type="InterPro" id="IPR036063">
    <property type="entry name" value="Smr_dom_sf"/>
</dbReference>
<accession>A0A6N2AVF3</accession>
<dbReference type="InterPro" id="IPR056254">
    <property type="entry name" value="At5g58720/SDE5-like_UBA-like"/>
</dbReference>
<dbReference type="EMBL" id="RXGB01006525">
    <property type="protein sequence ID" value="TMW86405.1"/>
    <property type="molecule type" value="Genomic_DNA"/>
</dbReference>
<dbReference type="SMART" id="SM01162">
    <property type="entry name" value="DUF1771"/>
    <property type="match status" value="1"/>
</dbReference>
<dbReference type="InterPro" id="IPR055319">
    <property type="entry name" value="At5g58720-like"/>
</dbReference>
<dbReference type="AlphaFoldDB" id="A0A6N2AVF3"/>
<dbReference type="PANTHER" id="PTHR47676">
    <property type="entry name" value="OS01G0225100 PROTEIN"/>
    <property type="match status" value="1"/>
</dbReference>
<dbReference type="InterPro" id="IPR013899">
    <property type="entry name" value="DUF1771"/>
</dbReference>
<feature type="domain" description="Smr" evidence="1">
    <location>
        <begin position="467"/>
        <end position="541"/>
    </location>
</feature>
<reference evidence="2" key="1">
    <citation type="submission" date="2019-05" db="EMBL/GenBank/DDBJ databases">
        <title>The de novo reference genome and transcriptome assemblies of the wild tomato species Solanum chilense.</title>
        <authorList>
            <person name="Stam R."/>
            <person name="Nosenko T."/>
            <person name="Hoerger A.C."/>
            <person name="Stephan W."/>
            <person name="Seidel M.A."/>
            <person name="Kuhn J.M.M."/>
            <person name="Haberer G."/>
            <person name="Tellier A."/>
        </authorList>
    </citation>
    <scope>NUCLEOTIDE SEQUENCE</scope>
    <source>
        <tissue evidence="2">Mature leaves</tissue>
    </source>
</reference>
<dbReference type="Pfam" id="PF08590">
    <property type="entry name" value="DUF1771"/>
    <property type="match status" value="1"/>
</dbReference>
<organism evidence="2">
    <name type="scientific">Solanum chilense</name>
    <name type="common">Tomato</name>
    <name type="synonym">Lycopersicon chilense</name>
    <dbReference type="NCBI Taxonomy" id="4083"/>
    <lineage>
        <taxon>Eukaryota</taxon>
        <taxon>Viridiplantae</taxon>
        <taxon>Streptophyta</taxon>
        <taxon>Embryophyta</taxon>
        <taxon>Tracheophyta</taxon>
        <taxon>Spermatophyta</taxon>
        <taxon>Magnoliopsida</taxon>
        <taxon>eudicotyledons</taxon>
        <taxon>Gunneridae</taxon>
        <taxon>Pentapetalae</taxon>
        <taxon>asterids</taxon>
        <taxon>lamiids</taxon>
        <taxon>Solanales</taxon>
        <taxon>Solanaceae</taxon>
        <taxon>Solanoideae</taxon>
        <taxon>Solaneae</taxon>
        <taxon>Solanum</taxon>
        <taxon>Solanum subgen. Lycopersicon</taxon>
    </lineage>
</organism>
<name>A0A6N2AVF3_SOLCI</name>
<gene>
    <name evidence="2" type="ORF">EJD97_021422</name>
</gene>
<dbReference type="Gene3D" id="3.30.1370.110">
    <property type="match status" value="1"/>
</dbReference>
<dbReference type="SMART" id="SM00463">
    <property type="entry name" value="SMR"/>
    <property type="match status" value="1"/>
</dbReference>
<evidence type="ECO:0000259" key="1">
    <source>
        <dbReference type="PROSITE" id="PS50828"/>
    </source>
</evidence>
<protein>
    <recommendedName>
        <fullName evidence="1">Smr domain-containing protein</fullName>
    </recommendedName>
</protein>
<dbReference type="InterPro" id="IPR002625">
    <property type="entry name" value="Smr_dom"/>
</dbReference>
<evidence type="ECO:0000313" key="2">
    <source>
        <dbReference type="EMBL" id="TMW86405.1"/>
    </source>
</evidence>
<dbReference type="PROSITE" id="PS50828">
    <property type="entry name" value="SMR"/>
    <property type="match status" value="1"/>
</dbReference>
<comment type="caution">
    <text evidence="2">The sequence shown here is derived from an EMBL/GenBank/DDBJ whole genome shotgun (WGS) entry which is preliminary data.</text>
</comment>
<dbReference type="SUPFAM" id="SSF160443">
    <property type="entry name" value="SMR domain-like"/>
    <property type="match status" value="1"/>
</dbReference>
<proteinExistence type="predicted"/>